<dbReference type="PROSITE" id="PS00360">
    <property type="entry name" value="RIBOSOMAL_S9"/>
    <property type="match status" value="1"/>
</dbReference>
<reference evidence="7" key="2">
    <citation type="submission" date="2023-02" db="EMBL/GenBank/DDBJ databases">
        <authorList>
            <consortium name="DOE Joint Genome Institute"/>
            <person name="Mondo S.J."/>
            <person name="Chang Y."/>
            <person name="Wang Y."/>
            <person name="Ahrendt S."/>
            <person name="Andreopoulos W."/>
            <person name="Barry K."/>
            <person name="Beard J."/>
            <person name="Benny G.L."/>
            <person name="Blankenship S."/>
            <person name="Bonito G."/>
            <person name="Cuomo C."/>
            <person name="Desiro A."/>
            <person name="Gervers K.A."/>
            <person name="Hundley H."/>
            <person name="Kuo A."/>
            <person name="LaButti K."/>
            <person name="Lang B.F."/>
            <person name="Lipzen A."/>
            <person name="O'Donnell K."/>
            <person name="Pangilinan J."/>
            <person name="Reynolds N."/>
            <person name="Sandor L."/>
            <person name="Smith M.W."/>
            <person name="Tsang A."/>
            <person name="Grigoriev I.V."/>
            <person name="Stajich J.E."/>
            <person name="Spatafora J.W."/>
        </authorList>
    </citation>
    <scope>NUCLEOTIDE SEQUENCE</scope>
    <source>
        <strain evidence="7">RSA 2281</strain>
    </source>
</reference>
<dbReference type="GO" id="GO:0003735">
    <property type="term" value="F:structural constituent of ribosome"/>
    <property type="evidence" value="ECO:0007669"/>
    <property type="project" value="InterPro"/>
</dbReference>
<evidence type="ECO:0000256" key="6">
    <source>
        <dbReference type="RuleBase" id="RU003815"/>
    </source>
</evidence>
<dbReference type="Proteomes" id="UP001209540">
    <property type="component" value="Unassembled WGS sequence"/>
</dbReference>
<name>A0AAD5K0I2_9FUNG</name>
<protein>
    <recommendedName>
        <fullName evidence="4">Small ribosomal subunit protein uS9m</fullName>
    </recommendedName>
    <alternativeName>
        <fullName evidence="5">37S ribosomal protein S9, mitochondrial</fullName>
    </alternativeName>
</protein>
<dbReference type="InterPro" id="IPR020574">
    <property type="entry name" value="Ribosomal_uS9_CS"/>
</dbReference>
<accession>A0AAD5K0I2</accession>
<keyword evidence="8" id="KW-1185">Reference proteome</keyword>
<dbReference type="GO" id="GO:0005763">
    <property type="term" value="C:mitochondrial small ribosomal subunit"/>
    <property type="evidence" value="ECO:0007669"/>
    <property type="project" value="TreeGrafter"/>
</dbReference>
<dbReference type="PANTHER" id="PTHR21569">
    <property type="entry name" value="RIBOSOMAL PROTEIN S9"/>
    <property type="match status" value="1"/>
</dbReference>
<comment type="similarity">
    <text evidence="1 6">Belongs to the universal ribosomal protein uS9 family.</text>
</comment>
<evidence type="ECO:0000256" key="2">
    <source>
        <dbReference type="ARBA" id="ARBA00022980"/>
    </source>
</evidence>
<comment type="caution">
    <text evidence="7">The sequence shown here is derived from an EMBL/GenBank/DDBJ whole genome shotgun (WGS) entry which is preliminary data.</text>
</comment>
<dbReference type="PANTHER" id="PTHR21569:SF1">
    <property type="entry name" value="SMALL RIBOSOMAL SUBUNIT PROTEIN US9M"/>
    <property type="match status" value="1"/>
</dbReference>
<dbReference type="GO" id="GO:0003723">
    <property type="term" value="F:RNA binding"/>
    <property type="evidence" value="ECO:0007669"/>
    <property type="project" value="TreeGrafter"/>
</dbReference>
<evidence type="ECO:0000313" key="7">
    <source>
        <dbReference type="EMBL" id="KAI9263209.1"/>
    </source>
</evidence>
<dbReference type="InterPro" id="IPR020568">
    <property type="entry name" value="Ribosomal_Su5_D2-typ_SF"/>
</dbReference>
<proteinExistence type="inferred from homology"/>
<evidence type="ECO:0000256" key="5">
    <source>
        <dbReference type="ARBA" id="ARBA00042623"/>
    </source>
</evidence>
<dbReference type="SUPFAM" id="SSF54211">
    <property type="entry name" value="Ribosomal protein S5 domain 2-like"/>
    <property type="match status" value="1"/>
</dbReference>
<dbReference type="Pfam" id="PF00380">
    <property type="entry name" value="Ribosomal_S9"/>
    <property type="match status" value="1"/>
</dbReference>
<sequence>MSSFLLRRGLVASLHVTNTTAKILTRPTAIQTIRCATTQSAAPVQENSLYEVREKPQSLSYFTGNYKYNDLLIELDALHKTFIDWQGNENSDAIEVQQTTSNAWKLRDKMSQMLEIPLKTSQWRKIVLHLNSLASLPKPLPVPVEAALRPYRRYDQQQQQQGANGASPSKTLDALGRAYAVGRRKESSARCWVVEGDGKVLINGVSMQEYFQRPVDRDQVQLPLEVTELKDQYNVWALVNGGGSTGQAEAIKLGVGRALLTHNEELKPILRKAGCITRDPRVVERKKEGQRKARARYTWVKR</sequence>
<reference evidence="7" key="1">
    <citation type="journal article" date="2022" name="IScience">
        <title>Evolution of zygomycete secretomes and the origins of terrestrial fungal ecologies.</title>
        <authorList>
            <person name="Chang Y."/>
            <person name="Wang Y."/>
            <person name="Mondo S."/>
            <person name="Ahrendt S."/>
            <person name="Andreopoulos W."/>
            <person name="Barry K."/>
            <person name="Beard J."/>
            <person name="Benny G.L."/>
            <person name="Blankenship S."/>
            <person name="Bonito G."/>
            <person name="Cuomo C."/>
            <person name="Desiro A."/>
            <person name="Gervers K.A."/>
            <person name="Hundley H."/>
            <person name="Kuo A."/>
            <person name="LaButti K."/>
            <person name="Lang B.F."/>
            <person name="Lipzen A."/>
            <person name="O'Donnell K."/>
            <person name="Pangilinan J."/>
            <person name="Reynolds N."/>
            <person name="Sandor L."/>
            <person name="Smith M.E."/>
            <person name="Tsang A."/>
            <person name="Grigoriev I.V."/>
            <person name="Stajich J.E."/>
            <person name="Spatafora J.W."/>
        </authorList>
    </citation>
    <scope>NUCLEOTIDE SEQUENCE</scope>
    <source>
        <strain evidence="7">RSA 2281</strain>
    </source>
</reference>
<dbReference type="InterPro" id="IPR023035">
    <property type="entry name" value="Ribosomal_uS9_bac/plastid"/>
</dbReference>
<dbReference type="EMBL" id="JAIXMP010000013">
    <property type="protein sequence ID" value="KAI9263209.1"/>
    <property type="molecule type" value="Genomic_DNA"/>
</dbReference>
<evidence type="ECO:0000256" key="4">
    <source>
        <dbReference type="ARBA" id="ARBA00039318"/>
    </source>
</evidence>
<dbReference type="Gene3D" id="3.30.230.10">
    <property type="match status" value="1"/>
</dbReference>
<dbReference type="InterPro" id="IPR014721">
    <property type="entry name" value="Ribsml_uS5_D2-typ_fold_subgr"/>
</dbReference>
<evidence type="ECO:0000313" key="8">
    <source>
        <dbReference type="Proteomes" id="UP001209540"/>
    </source>
</evidence>
<dbReference type="HAMAP" id="MF_00532_B">
    <property type="entry name" value="Ribosomal_uS9_B"/>
    <property type="match status" value="1"/>
</dbReference>
<dbReference type="NCBIfam" id="NF001099">
    <property type="entry name" value="PRK00132.1"/>
    <property type="match status" value="1"/>
</dbReference>
<evidence type="ECO:0000256" key="1">
    <source>
        <dbReference type="ARBA" id="ARBA00005251"/>
    </source>
</evidence>
<dbReference type="InterPro" id="IPR000754">
    <property type="entry name" value="Ribosomal_uS9"/>
</dbReference>
<keyword evidence="3 6" id="KW-0687">Ribonucleoprotein</keyword>
<keyword evidence="2 6" id="KW-0689">Ribosomal protein</keyword>
<gene>
    <name evidence="7" type="ORF">BDA99DRAFT_551613</name>
</gene>
<dbReference type="AlphaFoldDB" id="A0AAD5K0I2"/>
<dbReference type="GO" id="GO:0006412">
    <property type="term" value="P:translation"/>
    <property type="evidence" value="ECO:0007669"/>
    <property type="project" value="InterPro"/>
</dbReference>
<evidence type="ECO:0000256" key="3">
    <source>
        <dbReference type="ARBA" id="ARBA00023274"/>
    </source>
</evidence>
<dbReference type="FunFam" id="3.30.230.10:FF:000001">
    <property type="entry name" value="30S ribosomal protein S9"/>
    <property type="match status" value="1"/>
</dbReference>
<organism evidence="7 8">
    <name type="scientific">Phascolomyces articulosus</name>
    <dbReference type="NCBI Taxonomy" id="60185"/>
    <lineage>
        <taxon>Eukaryota</taxon>
        <taxon>Fungi</taxon>
        <taxon>Fungi incertae sedis</taxon>
        <taxon>Mucoromycota</taxon>
        <taxon>Mucoromycotina</taxon>
        <taxon>Mucoromycetes</taxon>
        <taxon>Mucorales</taxon>
        <taxon>Lichtheimiaceae</taxon>
        <taxon>Phascolomyces</taxon>
    </lineage>
</organism>